<comment type="caution">
    <text evidence="1">The sequence shown here is derived from an EMBL/GenBank/DDBJ whole genome shotgun (WGS) entry which is preliminary data.</text>
</comment>
<name>A0ABD1TI23_9LAMI</name>
<organism evidence="1 2">
    <name type="scientific">Abeliophyllum distichum</name>
    <dbReference type="NCBI Taxonomy" id="126358"/>
    <lineage>
        <taxon>Eukaryota</taxon>
        <taxon>Viridiplantae</taxon>
        <taxon>Streptophyta</taxon>
        <taxon>Embryophyta</taxon>
        <taxon>Tracheophyta</taxon>
        <taxon>Spermatophyta</taxon>
        <taxon>Magnoliopsida</taxon>
        <taxon>eudicotyledons</taxon>
        <taxon>Gunneridae</taxon>
        <taxon>Pentapetalae</taxon>
        <taxon>asterids</taxon>
        <taxon>lamiids</taxon>
        <taxon>Lamiales</taxon>
        <taxon>Oleaceae</taxon>
        <taxon>Forsythieae</taxon>
        <taxon>Abeliophyllum</taxon>
    </lineage>
</organism>
<reference evidence="2" key="1">
    <citation type="submission" date="2024-07" db="EMBL/GenBank/DDBJ databases">
        <title>Two chromosome-level genome assemblies of Korean endemic species Abeliophyllum distichum and Forsythia ovata (Oleaceae).</title>
        <authorList>
            <person name="Jang H."/>
        </authorList>
    </citation>
    <scope>NUCLEOTIDE SEQUENCE [LARGE SCALE GENOMIC DNA]</scope>
</reference>
<evidence type="ECO:0000313" key="1">
    <source>
        <dbReference type="EMBL" id="KAL2512384.1"/>
    </source>
</evidence>
<dbReference type="AlphaFoldDB" id="A0ABD1TI23"/>
<dbReference type="Proteomes" id="UP001604336">
    <property type="component" value="Unassembled WGS sequence"/>
</dbReference>
<gene>
    <name evidence="1" type="ORF">Adt_17984</name>
</gene>
<dbReference type="EMBL" id="JBFOLK010000005">
    <property type="protein sequence ID" value="KAL2512384.1"/>
    <property type="molecule type" value="Genomic_DNA"/>
</dbReference>
<keyword evidence="2" id="KW-1185">Reference proteome</keyword>
<sequence length="119" mass="13482">MRLDNCILRGISPNCQIQLPKAVPRPRRQKFGAAPAVLPNVDCETEKRLSDFSDCGVPQRRGLLFKLQTCFRLPFSKALFQLPFSFRRVSSFPSPTGDWKSGSQASLFRLGFLLFSILF</sequence>
<protein>
    <submittedName>
        <fullName evidence="1">Uncharacterized protein</fullName>
    </submittedName>
</protein>
<accession>A0ABD1TI23</accession>
<proteinExistence type="predicted"/>
<evidence type="ECO:0000313" key="2">
    <source>
        <dbReference type="Proteomes" id="UP001604336"/>
    </source>
</evidence>